<keyword evidence="7" id="KW-1133">Transmembrane helix</keyword>
<dbReference type="STRING" id="37653.A0A0L8FVG8"/>
<dbReference type="Gene3D" id="1.50.40.10">
    <property type="entry name" value="Mitochondrial carrier domain"/>
    <property type="match status" value="2"/>
</dbReference>
<organism evidence="8">
    <name type="scientific">Octopus bimaculoides</name>
    <name type="common">California two-spotted octopus</name>
    <dbReference type="NCBI Taxonomy" id="37653"/>
    <lineage>
        <taxon>Eukaryota</taxon>
        <taxon>Metazoa</taxon>
        <taxon>Spiralia</taxon>
        <taxon>Lophotrochozoa</taxon>
        <taxon>Mollusca</taxon>
        <taxon>Cephalopoda</taxon>
        <taxon>Coleoidea</taxon>
        <taxon>Octopodiformes</taxon>
        <taxon>Octopoda</taxon>
        <taxon>Incirrata</taxon>
        <taxon>Octopodidae</taxon>
        <taxon>Octopus</taxon>
    </lineage>
</organism>
<sequence>MATNVNNINLQVIEFEMLDKSKYFPLTMLSSFSVRGILYPFSLIKTRLQIQRGTALYKGTIDAFIKITKNESIFGLYRGFWINALQVLPTVGYISTYETTRQFLKENSDLRESKLRSFISGGAASLVGQTMSVPIDIVSQHIMLLGQRTSKKTNVDQKLMKLQTLHISEKARLSNFGSVPEIIQQIYIRDGLRGFYKGYFVSILVFAPNSALWWTFYDTYTSMFAAASPDWIPRLTLQCLAACLSGVSASTITNPLDVIRARIQVEGCSFPTTIQILWKEEGVKMAFKGLSARVIQSVVFSFFIILGYESIKRCSLLKEYQKDIRW</sequence>
<keyword evidence="6" id="KW-0813">Transport</keyword>
<evidence type="ECO:0000256" key="2">
    <source>
        <dbReference type="ARBA" id="ARBA00006375"/>
    </source>
</evidence>
<dbReference type="InterPro" id="IPR042164">
    <property type="entry name" value="SLC25A44"/>
</dbReference>
<dbReference type="GO" id="GO:0015658">
    <property type="term" value="F:branched-chain amino acid transmembrane transporter activity"/>
    <property type="evidence" value="ECO:0007669"/>
    <property type="project" value="InterPro"/>
</dbReference>
<accession>A0A0L8FVG8</accession>
<keyword evidence="3 5" id="KW-0812">Transmembrane</keyword>
<dbReference type="AlphaFoldDB" id="A0A0L8FVG8"/>
<dbReference type="InterPro" id="IPR023395">
    <property type="entry name" value="MCP_dom_sf"/>
</dbReference>
<dbReference type="GO" id="GO:0005739">
    <property type="term" value="C:mitochondrion"/>
    <property type="evidence" value="ECO:0007669"/>
    <property type="project" value="InterPro"/>
</dbReference>
<dbReference type="EMBL" id="KQ426104">
    <property type="protein sequence ID" value="KOF68643.1"/>
    <property type="molecule type" value="Genomic_DNA"/>
</dbReference>
<evidence type="ECO:0000256" key="6">
    <source>
        <dbReference type="RuleBase" id="RU000488"/>
    </source>
</evidence>
<dbReference type="Pfam" id="PF00153">
    <property type="entry name" value="Mito_carr"/>
    <property type="match status" value="3"/>
</dbReference>
<evidence type="ECO:0000256" key="1">
    <source>
        <dbReference type="ARBA" id="ARBA00004141"/>
    </source>
</evidence>
<proteinExistence type="inferred from homology"/>
<evidence type="ECO:0000313" key="8">
    <source>
        <dbReference type="EMBL" id="KOF68643.1"/>
    </source>
</evidence>
<feature type="repeat" description="Solcar" evidence="5">
    <location>
        <begin position="22"/>
        <end position="103"/>
    </location>
</feature>
<dbReference type="KEGG" id="obi:106880916"/>
<dbReference type="SUPFAM" id="SSF103506">
    <property type="entry name" value="Mitochondrial carrier"/>
    <property type="match status" value="1"/>
</dbReference>
<feature type="repeat" description="Solcar" evidence="5">
    <location>
        <begin position="233"/>
        <end position="314"/>
    </location>
</feature>
<name>A0A0L8FVG8_OCTBM</name>
<feature type="transmembrane region" description="Helical" evidence="7">
    <location>
        <begin position="290"/>
        <end position="308"/>
    </location>
</feature>
<evidence type="ECO:0000256" key="4">
    <source>
        <dbReference type="ARBA" id="ARBA00023136"/>
    </source>
</evidence>
<evidence type="ECO:0000256" key="5">
    <source>
        <dbReference type="PROSITE-ProRule" id="PRU00282"/>
    </source>
</evidence>
<feature type="transmembrane region" description="Helical" evidence="7">
    <location>
        <begin position="198"/>
        <end position="216"/>
    </location>
</feature>
<dbReference type="GO" id="GO:0016020">
    <property type="term" value="C:membrane"/>
    <property type="evidence" value="ECO:0007669"/>
    <property type="project" value="UniProtKB-SubCell"/>
</dbReference>
<feature type="repeat" description="Solcar" evidence="5">
    <location>
        <begin position="112"/>
        <end position="223"/>
    </location>
</feature>
<comment type="subcellular location">
    <subcellularLocation>
        <location evidence="1">Membrane</location>
        <topology evidence="1">Multi-pass membrane protein</topology>
    </subcellularLocation>
</comment>
<dbReference type="PROSITE" id="PS50920">
    <property type="entry name" value="SOLCAR"/>
    <property type="match status" value="3"/>
</dbReference>
<dbReference type="PANTHER" id="PTHR46314:SF2">
    <property type="entry name" value="SOLUTE CARRIER FAMILY 25 MEMBER 44"/>
    <property type="match status" value="1"/>
</dbReference>
<dbReference type="PANTHER" id="PTHR46314">
    <property type="entry name" value="SOLUTE CARRIER FAMILY 25 MEMBER 44"/>
    <property type="match status" value="1"/>
</dbReference>
<reference evidence="8" key="1">
    <citation type="submission" date="2015-07" db="EMBL/GenBank/DDBJ databases">
        <title>MeaNS - Measles Nucleotide Surveillance Program.</title>
        <authorList>
            <person name="Tran T."/>
            <person name="Druce J."/>
        </authorList>
    </citation>
    <scope>NUCLEOTIDE SEQUENCE</scope>
    <source>
        <strain evidence="8">UCB-OBI-ISO-001</strain>
        <tissue evidence="8">Gonad</tissue>
    </source>
</reference>
<protein>
    <recommendedName>
        <fullName evidence="9">Solute carrier family 25 member 44</fullName>
    </recommendedName>
</protein>
<dbReference type="GO" id="GO:0009083">
    <property type="term" value="P:branched-chain amino acid catabolic process"/>
    <property type="evidence" value="ECO:0007669"/>
    <property type="project" value="InterPro"/>
</dbReference>
<evidence type="ECO:0000256" key="7">
    <source>
        <dbReference type="SAM" id="Phobius"/>
    </source>
</evidence>
<evidence type="ECO:0000256" key="3">
    <source>
        <dbReference type="ARBA" id="ARBA00022692"/>
    </source>
</evidence>
<keyword evidence="4 5" id="KW-0472">Membrane</keyword>
<dbReference type="InterPro" id="IPR018108">
    <property type="entry name" value="MCP_transmembrane"/>
</dbReference>
<dbReference type="OrthoDB" id="250329at2759"/>
<comment type="similarity">
    <text evidence="2 6">Belongs to the mitochondrial carrier (TC 2.A.29) family.</text>
</comment>
<dbReference type="OMA" id="GPSGILM"/>
<evidence type="ECO:0008006" key="9">
    <source>
        <dbReference type="Google" id="ProtNLM"/>
    </source>
</evidence>
<gene>
    <name evidence="8" type="ORF">OCBIM_22006781mg</name>
</gene>